<evidence type="ECO:0000313" key="2">
    <source>
        <dbReference type="Proteomes" id="UP000596099"/>
    </source>
</evidence>
<sequence length="88" mass="8844">MEVDPLAGDEAPVGLVREEAGAGGADVLAGGEGEGVQGIRLGLVEVLPDLGQEVEEGEKEGVEGVEPAVEAAWGGDVGEEARLPLKIV</sequence>
<gene>
    <name evidence="1" type="ORF">TthHB5018_c24580</name>
</gene>
<proteinExistence type="predicted"/>
<geneLocation type="plasmid" evidence="1 2">
    <name>pHB5018c</name>
</geneLocation>
<name>A0A7R7YJC4_THETH</name>
<dbReference type="Proteomes" id="UP000596099">
    <property type="component" value="Plasmid pHB5018c"/>
</dbReference>
<dbReference type="EMBL" id="AP024272">
    <property type="protein sequence ID" value="BCP67524.1"/>
    <property type="molecule type" value="Genomic_DNA"/>
</dbReference>
<evidence type="ECO:0000313" key="1">
    <source>
        <dbReference type="EMBL" id="BCP67524.1"/>
    </source>
</evidence>
<keyword evidence="1" id="KW-0614">Plasmid</keyword>
<reference evidence="2" key="1">
    <citation type="submission" date="2021-01" db="EMBL/GenBank/DDBJ databases">
        <title>Complete Genome Sequence of Thermus thermophilus Strain HB5018, Isolated from Mine Onsen Hot Spring.</title>
        <authorList>
            <person name="Miyazaki K."/>
            <person name="Moriya T."/>
            <person name="Nemoto N."/>
            <person name="Oshima T."/>
            <person name="Yura K."/>
            <person name="Bessho Y."/>
        </authorList>
    </citation>
    <scope>NUCLEOTIDE SEQUENCE [LARGE SCALE GENOMIC DNA]</scope>
    <source>
        <strain evidence="2">HB5018</strain>
        <plasmid evidence="2">pHB5018c</plasmid>
    </source>
</reference>
<dbReference type="AlphaFoldDB" id="A0A7R7YJC4"/>
<protein>
    <submittedName>
        <fullName evidence="1">Uncharacterized protein</fullName>
    </submittedName>
</protein>
<accession>A0A7R7YJC4</accession>
<organism evidence="1 2">
    <name type="scientific">Thermus thermophilus</name>
    <dbReference type="NCBI Taxonomy" id="274"/>
    <lineage>
        <taxon>Bacteria</taxon>
        <taxon>Thermotogati</taxon>
        <taxon>Deinococcota</taxon>
        <taxon>Deinococci</taxon>
        <taxon>Thermales</taxon>
        <taxon>Thermaceae</taxon>
        <taxon>Thermus</taxon>
    </lineage>
</organism>